<evidence type="ECO:0000313" key="4">
    <source>
        <dbReference type="Proteomes" id="UP000479000"/>
    </source>
</evidence>
<reference evidence="3 4" key="1">
    <citation type="submission" date="2020-02" db="EMBL/GenBank/DDBJ databases">
        <authorList>
            <person name="Ferguson B K."/>
        </authorList>
    </citation>
    <scope>NUCLEOTIDE SEQUENCE [LARGE SCALE GENOMIC DNA]</scope>
</reference>
<gene>
    <name evidence="3" type="ORF">NTEN_LOCUS19244</name>
</gene>
<feature type="transmembrane region" description="Helical" evidence="2">
    <location>
        <begin position="274"/>
        <end position="303"/>
    </location>
</feature>
<proteinExistence type="predicted"/>
<dbReference type="AlphaFoldDB" id="A0A6H5HAY7"/>
<evidence type="ECO:0000256" key="1">
    <source>
        <dbReference type="SAM" id="MobiDB-lite"/>
    </source>
</evidence>
<evidence type="ECO:0000313" key="3">
    <source>
        <dbReference type="EMBL" id="CAB0014837.1"/>
    </source>
</evidence>
<organism evidence="3 4">
    <name type="scientific">Nesidiocoris tenuis</name>
    <dbReference type="NCBI Taxonomy" id="355587"/>
    <lineage>
        <taxon>Eukaryota</taxon>
        <taxon>Metazoa</taxon>
        <taxon>Ecdysozoa</taxon>
        <taxon>Arthropoda</taxon>
        <taxon>Hexapoda</taxon>
        <taxon>Insecta</taxon>
        <taxon>Pterygota</taxon>
        <taxon>Neoptera</taxon>
        <taxon>Paraneoptera</taxon>
        <taxon>Hemiptera</taxon>
        <taxon>Heteroptera</taxon>
        <taxon>Panheteroptera</taxon>
        <taxon>Cimicomorpha</taxon>
        <taxon>Miridae</taxon>
        <taxon>Dicyphina</taxon>
        <taxon>Nesidiocoris</taxon>
    </lineage>
</organism>
<evidence type="ECO:0000256" key="2">
    <source>
        <dbReference type="SAM" id="Phobius"/>
    </source>
</evidence>
<protein>
    <submittedName>
        <fullName evidence="3">Uncharacterized protein</fullName>
    </submittedName>
</protein>
<keyword evidence="4" id="KW-1185">Reference proteome</keyword>
<keyword evidence="2" id="KW-1133">Transmembrane helix</keyword>
<sequence>MGKRYPVHLVVAIFTQLLRISVLTAGSYIIGPRIVQEVKTDRAPIRPTVTTPKPTIVSTTPDVSLNRKIPFFPKKPDVFGLEPISDEEYLGTFVKALDLGLNYYQYCDLSLEKNPCEDLSTSVKGREVKEGLYCAETPANGCILIQTALPNGTLKRFIDDWLNDRMEDWEFCMSKSSNFHCGDIFTNFSRSSRQGLISPKRAANQKYSLTNYTVYVSIRCNLYPYEYRRKHEAVKNKTVSPPLKTKRPPGKKSPDSADANSKPEVDYWQYNRKYWFILSLLILAFVGTMSEIALVSWFCRIYYKGITGFHKWIKWQCVSIGVNYALAAMFAMVLTQDIPKDSVTIWIVVFCVLMVVSTVNSCLFALWAIREQPASTTDGGNQEGPEK</sequence>
<keyword evidence="2" id="KW-0472">Membrane</keyword>
<feature type="region of interest" description="Disordered" evidence="1">
    <location>
        <begin position="234"/>
        <end position="261"/>
    </location>
</feature>
<feature type="transmembrane region" description="Helical" evidence="2">
    <location>
        <begin position="315"/>
        <end position="333"/>
    </location>
</feature>
<dbReference type="EMBL" id="CADCXU010028223">
    <property type="protein sequence ID" value="CAB0014837.1"/>
    <property type="molecule type" value="Genomic_DNA"/>
</dbReference>
<keyword evidence="2" id="KW-0812">Transmembrane</keyword>
<dbReference type="Proteomes" id="UP000479000">
    <property type="component" value="Unassembled WGS sequence"/>
</dbReference>
<accession>A0A6H5HAY7</accession>
<feature type="transmembrane region" description="Helical" evidence="2">
    <location>
        <begin position="345"/>
        <end position="369"/>
    </location>
</feature>
<name>A0A6H5HAY7_9HEMI</name>